<dbReference type="Proteomes" id="UP000467385">
    <property type="component" value="Chromosome"/>
</dbReference>
<reference evidence="2 3" key="1">
    <citation type="journal article" date="2019" name="Emerg. Microbes Infect.">
        <title>Comprehensive subspecies identification of 175 nontuberculous mycobacteria species based on 7547 genomic profiles.</title>
        <authorList>
            <person name="Matsumoto Y."/>
            <person name="Kinjo T."/>
            <person name="Motooka D."/>
            <person name="Nabeya D."/>
            <person name="Jung N."/>
            <person name="Uechi K."/>
            <person name="Horii T."/>
            <person name="Iida T."/>
            <person name="Fujita J."/>
            <person name="Nakamura S."/>
        </authorList>
    </citation>
    <scope>NUCLEOTIDE SEQUENCE [LARGE SCALE GENOMIC DNA]</scope>
    <source>
        <strain evidence="2 3">JCM 14738</strain>
    </source>
</reference>
<dbReference type="InterPro" id="IPR003607">
    <property type="entry name" value="HD/PDEase_dom"/>
</dbReference>
<name>A0A7I7YBS0_9MYCO</name>
<feature type="domain" description="HD" evidence="1">
    <location>
        <begin position="38"/>
        <end position="139"/>
    </location>
</feature>
<dbReference type="Pfam" id="PF01966">
    <property type="entry name" value="HD"/>
    <property type="match status" value="1"/>
</dbReference>
<gene>
    <name evidence="2" type="ORF">MCNS_13440</name>
</gene>
<dbReference type="AlphaFoldDB" id="A0A7I7YBS0"/>
<proteinExistence type="predicted"/>
<accession>A0A7I7YBS0</accession>
<evidence type="ECO:0000313" key="2">
    <source>
        <dbReference type="EMBL" id="BBZ38281.1"/>
    </source>
</evidence>
<dbReference type="CDD" id="cd00077">
    <property type="entry name" value="HDc"/>
    <property type="match status" value="1"/>
</dbReference>
<dbReference type="PANTHER" id="PTHR35569">
    <property type="entry name" value="CYANAMIDE HYDRATASE DDI2-RELATED"/>
    <property type="match status" value="1"/>
</dbReference>
<dbReference type="Gene3D" id="1.10.3210.10">
    <property type="entry name" value="Hypothetical protein af1432"/>
    <property type="match status" value="1"/>
</dbReference>
<sequence length="221" mass="23402">MPQIGSYGGGMQPLPSLPDTPVARAAIELSQSSESTSVFNHSVRSYLFSELLAAHEGLRCGADYDSEALFLGCVLHDLGTGSAAPGKERFEVEGADLAAALLTEQGCERATVDAVWEAIALHTSFGIADRRGPLCHLVHGGVGVDFGRNADFIDERTAAAIHARYPRLAMARTLLDAIVAHAQRSPDAAPPYSMPGGALRERQTDGVTLVELAALHGRWGE</sequence>
<keyword evidence="3" id="KW-1185">Reference proteome</keyword>
<evidence type="ECO:0000313" key="3">
    <source>
        <dbReference type="Proteomes" id="UP000467385"/>
    </source>
</evidence>
<dbReference type="InterPro" id="IPR006674">
    <property type="entry name" value="HD_domain"/>
</dbReference>
<organism evidence="2 3">
    <name type="scientific">Mycobacterium conspicuum</name>
    <dbReference type="NCBI Taxonomy" id="44010"/>
    <lineage>
        <taxon>Bacteria</taxon>
        <taxon>Bacillati</taxon>
        <taxon>Actinomycetota</taxon>
        <taxon>Actinomycetes</taxon>
        <taxon>Mycobacteriales</taxon>
        <taxon>Mycobacteriaceae</taxon>
        <taxon>Mycobacterium</taxon>
    </lineage>
</organism>
<dbReference type="PANTHER" id="PTHR35569:SF1">
    <property type="entry name" value="CYANAMIDE HYDRATASE DDI2-RELATED"/>
    <property type="match status" value="1"/>
</dbReference>
<protein>
    <recommendedName>
        <fullName evidence="1">HD domain-containing protein</fullName>
    </recommendedName>
</protein>
<evidence type="ECO:0000259" key="1">
    <source>
        <dbReference type="Pfam" id="PF01966"/>
    </source>
</evidence>
<dbReference type="SUPFAM" id="SSF109604">
    <property type="entry name" value="HD-domain/PDEase-like"/>
    <property type="match status" value="1"/>
</dbReference>
<dbReference type="EMBL" id="AP022613">
    <property type="protein sequence ID" value="BBZ38281.1"/>
    <property type="molecule type" value="Genomic_DNA"/>
</dbReference>